<dbReference type="Proteomes" id="UP000295550">
    <property type="component" value="Unassembled WGS sequence"/>
</dbReference>
<comment type="caution">
    <text evidence="1">The sequence shown here is derived from an EMBL/GenBank/DDBJ whole genome shotgun (WGS) entry which is preliminary data.</text>
</comment>
<reference evidence="1 2" key="1">
    <citation type="journal article" date="2019" name="Int. J. Syst. Evol. Microbiol.">
        <title>Photorhabdus khanii subsp. guanajuatensis subsp. nov., isolated from Heterorhabditis atacamensis, and Photorhabdus luminescens subsp. mexicana subsp. nov., isolated from Heterorhabditis mexicana entomopathogenic nematodes.</title>
        <authorList>
            <person name="Machado R.A.R."/>
            <person name="Bruno P."/>
            <person name="Arce C.C.M."/>
            <person name="Liechti N."/>
            <person name="Kohler A."/>
            <person name="Bernal J."/>
            <person name="Bruggmann R."/>
            <person name="Turlings T.C.J."/>
        </authorList>
    </citation>
    <scope>NUCLEOTIDE SEQUENCE [LARGE SCALE GENOMIC DNA]</scope>
    <source>
        <strain evidence="1 2">MEX47-22</strain>
    </source>
</reference>
<sequence>MSFAFRIAQSDIIKHYGNVNFCQLFNKKLIVFIKFHIKIYRLNNNSTTIIIYYRNNHKVNYTQINPLKNLLKKHKIINNKPK</sequence>
<name>A0A4R4JJ01_PHOLU</name>
<gene>
    <name evidence="1" type="ORF">C5468_06735</name>
</gene>
<protein>
    <submittedName>
        <fullName evidence="1">Uncharacterized protein</fullName>
    </submittedName>
</protein>
<dbReference type="AlphaFoldDB" id="A0A4R4JJ01"/>
<organism evidence="1 2">
    <name type="scientific">Photorhabdus luminescens subsp. mexicana</name>
    <dbReference type="NCBI Taxonomy" id="2100167"/>
    <lineage>
        <taxon>Bacteria</taxon>
        <taxon>Pseudomonadati</taxon>
        <taxon>Pseudomonadota</taxon>
        <taxon>Gammaproteobacteria</taxon>
        <taxon>Enterobacterales</taxon>
        <taxon>Morganellaceae</taxon>
        <taxon>Photorhabdus</taxon>
    </lineage>
</organism>
<proteinExistence type="predicted"/>
<evidence type="ECO:0000313" key="2">
    <source>
        <dbReference type="Proteomes" id="UP000295550"/>
    </source>
</evidence>
<evidence type="ECO:0000313" key="1">
    <source>
        <dbReference type="EMBL" id="TDB53381.1"/>
    </source>
</evidence>
<accession>A0A4R4JJ01</accession>
<dbReference type="EMBL" id="PUJX01000006">
    <property type="protein sequence ID" value="TDB53381.1"/>
    <property type="molecule type" value="Genomic_DNA"/>
</dbReference>